<reference evidence="2 3" key="1">
    <citation type="submission" date="2017-04" db="EMBL/GenBank/DDBJ databases">
        <title>Kefir bacterial isolates.</title>
        <authorList>
            <person name="Kim Y."/>
            <person name="Blasche S."/>
            <person name="Patil K.R."/>
        </authorList>
    </citation>
    <scope>NUCLEOTIDE SEQUENCE [LARGE SCALE GENOMIC DNA]</scope>
    <source>
        <strain evidence="2 3">KR-2</strain>
    </source>
</reference>
<dbReference type="Proteomes" id="UP000216033">
    <property type="component" value="Unassembled WGS sequence"/>
</dbReference>
<dbReference type="Gene3D" id="2.20.140.10">
    <property type="entry name" value="WGR domain"/>
    <property type="match status" value="1"/>
</dbReference>
<dbReference type="RefSeq" id="WP_095352010.1">
    <property type="nucleotide sequence ID" value="NZ_JABUNT010000025.1"/>
</dbReference>
<protein>
    <recommendedName>
        <fullName evidence="1">WGR domain-containing protein</fullName>
    </recommendedName>
</protein>
<dbReference type="AlphaFoldDB" id="A0A270B6Z4"/>
<dbReference type="InterPro" id="IPR049809">
    <property type="entry name" value="YehF/YfeS-like_WGR"/>
</dbReference>
<dbReference type="InterPro" id="IPR008893">
    <property type="entry name" value="WGR_domain"/>
</dbReference>
<comment type="caution">
    <text evidence="2">The sequence shown here is derived from an EMBL/GenBank/DDBJ whole genome shotgun (WGS) entry which is preliminary data.</text>
</comment>
<dbReference type="SUPFAM" id="SSF142921">
    <property type="entry name" value="WGR domain-like"/>
    <property type="match status" value="1"/>
</dbReference>
<dbReference type="SMART" id="SM00773">
    <property type="entry name" value="WGR"/>
    <property type="match status" value="1"/>
</dbReference>
<proteinExistence type="predicted"/>
<evidence type="ECO:0000313" key="3">
    <source>
        <dbReference type="Proteomes" id="UP000216033"/>
    </source>
</evidence>
<dbReference type="PROSITE" id="PS51977">
    <property type="entry name" value="WGR"/>
    <property type="match status" value="1"/>
</dbReference>
<name>A0A270B6Z4_9PROT</name>
<keyword evidence="3" id="KW-1185">Reference proteome</keyword>
<dbReference type="EMBL" id="NDFP01000021">
    <property type="protein sequence ID" value="PAL20550.1"/>
    <property type="molecule type" value="Genomic_DNA"/>
</dbReference>
<evidence type="ECO:0000259" key="1">
    <source>
        <dbReference type="PROSITE" id="PS51977"/>
    </source>
</evidence>
<accession>A0A270B6Z4</accession>
<evidence type="ECO:0000313" key="2">
    <source>
        <dbReference type="EMBL" id="PAL20550.1"/>
    </source>
</evidence>
<feature type="domain" description="WGR" evidence="1">
    <location>
        <begin position="1"/>
        <end position="90"/>
    </location>
</feature>
<dbReference type="Pfam" id="PF05406">
    <property type="entry name" value="WGR"/>
    <property type="match status" value="1"/>
</dbReference>
<sequence>MQLSLFPISIYLQRIRADQNEWRYYAMSIQPDLFGGALLMRRWGRIGTTGRLRLDQFSDEGAAANTLARLTRQKLKRGYKVIAQNAPLFS</sequence>
<gene>
    <name evidence="2" type="ORF">B9K05_12955</name>
</gene>
<dbReference type="CDD" id="cd07996">
    <property type="entry name" value="WGR_MMR_like"/>
    <property type="match status" value="1"/>
</dbReference>
<dbReference type="OrthoDB" id="5801306at2"/>
<dbReference type="InterPro" id="IPR036930">
    <property type="entry name" value="WGR_dom_sf"/>
</dbReference>
<organism evidence="2 3">
    <name type="scientific">Acetobacter syzygii</name>
    <dbReference type="NCBI Taxonomy" id="146476"/>
    <lineage>
        <taxon>Bacteria</taxon>
        <taxon>Pseudomonadati</taxon>
        <taxon>Pseudomonadota</taxon>
        <taxon>Alphaproteobacteria</taxon>
        <taxon>Acetobacterales</taxon>
        <taxon>Acetobacteraceae</taxon>
        <taxon>Acetobacter</taxon>
    </lineage>
</organism>